<keyword evidence="2" id="KW-1185">Reference proteome</keyword>
<evidence type="ECO:0000313" key="2">
    <source>
        <dbReference type="Proteomes" id="UP000236333"/>
    </source>
</evidence>
<accession>A0A2J8A9F9</accession>
<dbReference type="OrthoDB" id="523586at2759"/>
<organism evidence="1 2">
    <name type="scientific">Tetrabaena socialis</name>
    <dbReference type="NCBI Taxonomy" id="47790"/>
    <lineage>
        <taxon>Eukaryota</taxon>
        <taxon>Viridiplantae</taxon>
        <taxon>Chlorophyta</taxon>
        <taxon>core chlorophytes</taxon>
        <taxon>Chlorophyceae</taxon>
        <taxon>CS clade</taxon>
        <taxon>Chlamydomonadales</taxon>
        <taxon>Tetrabaenaceae</taxon>
        <taxon>Tetrabaena</taxon>
    </lineage>
</organism>
<sequence length="279" mass="31139">MTKRSQLIYIKSAHRILGTPGDFQIRLPHGLIKLDRPGRIKVTPIDAVLNRSWYSIQSNSNSFQLFDGSATSTVTIPVVQLRAQLAALLSGWSVVYDARLNKLSFQPPNDSKSYKFIFLSYSCELLGFALSQQPTASFASPLVSSIPIKMNREGAVVIHCDLPKTKGSVIDNFSSPAFVESNVLVKISIESPPFDNISFKANSTDLHSFYITAQHVHDLHLWVTDENNRALELPYDWSLTLRIDYFEGPDPLGELQKSVESLKDYVKLIILSDGKLSPP</sequence>
<evidence type="ECO:0000313" key="1">
    <source>
        <dbReference type="EMBL" id="PNH09162.1"/>
    </source>
</evidence>
<dbReference type="Proteomes" id="UP000236333">
    <property type="component" value="Unassembled WGS sequence"/>
</dbReference>
<comment type="caution">
    <text evidence="1">The sequence shown here is derived from an EMBL/GenBank/DDBJ whole genome shotgun (WGS) entry which is preliminary data.</text>
</comment>
<reference evidence="1 2" key="1">
    <citation type="journal article" date="2017" name="Mol. Biol. Evol.">
        <title>The 4-celled Tetrabaena socialis nuclear genome reveals the essential components for genetic control of cell number at the origin of multicellularity in the volvocine lineage.</title>
        <authorList>
            <person name="Featherston J."/>
            <person name="Arakaki Y."/>
            <person name="Hanschen E.R."/>
            <person name="Ferris P.J."/>
            <person name="Michod R.E."/>
            <person name="Olson B.J.S.C."/>
            <person name="Nozaki H."/>
            <person name="Durand P.M."/>
        </authorList>
    </citation>
    <scope>NUCLEOTIDE SEQUENCE [LARGE SCALE GENOMIC DNA]</scope>
    <source>
        <strain evidence="1 2">NIES-571</strain>
    </source>
</reference>
<gene>
    <name evidence="1" type="ORF">TSOC_004219</name>
</gene>
<name>A0A2J8A9F9_9CHLO</name>
<dbReference type="EMBL" id="PGGS01000101">
    <property type="protein sequence ID" value="PNH09162.1"/>
    <property type="molecule type" value="Genomic_DNA"/>
</dbReference>
<proteinExistence type="predicted"/>
<protein>
    <submittedName>
        <fullName evidence="1">Uncharacterized protein</fullName>
    </submittedName>
</protein>
<dbReference type="AlphaFoldDB" id="A0A2J8A9F9"/>